<evidence type="ECO:0000313" key="1">
    <source>
        <dbReference type="EMBL" id="MFF8280137.1"/>
    </source>
</evidence>
<keyword evidence="2" id="KW-1185">Reference proteome</keyword>
<protein>
    <submittedName>
        <fullName evidence="1">Uncharacterized protein</fullName>
    </submittedName>
</protein>
<gene>
    <name evidence="1" type="ORF">ACF05T_29300</name>
</gene>
<dbReference type="RefSeq" id="WP_391937038.1">
    <property type="nucleotide sequence ID" value="NZ_JBIBSM010000019.1"/>
</dbReference>
<reference evidence="1 2" key="1">
    <citation type="submission" date="2024-10" db="EMBL/GenBank/DDBJ databases">
        <title>The Natural Products Discovery Center: Release of the First 8490 Sequenced Strains for Exploring Actinobacteria Biosynthetic Diversity.</title>
        <authorList>
            <person name="Kalkreuter E."/>
            <person name="Kautsar S.A."/>
            <person name="Yang D."/>
            <person name="Bader C.D."/>
            <person name="Teijaro C.N."/>
            <person name="Fluegel L."/>
            <person name="Davis C.M."/>
            <person name="Simpson J.R."/>
            <person name="Lauterbach L."/>
            <person name="Steele A.D."/>
            <person name="Gui C."/>
            <person name="Meng S."/>
            <person name="Li G."/>
            <person name="Viehrig K."/>
            <person name="Ye F."/>
            <person name="Su P."/>
            <person name="Kiefer A.F."/>
            <person name="Nichols A."/>
            <person name="Cepeda A.J."/>
            <person name="Yan W."/>
            <person name="Fan B."/>
            <person name="Jiang Y."/>
            <person name="Adhikari A."/>
            <person name="Zheng C.-J."/>
            <person name="Schuster L."/>
            <person name="Cowan T.M."/>
            <person name="Smanski M.J."/>
            <person name="Chevrette M.G."/>
            <person name="De Carvalho L.P.S."/>
            <person name="Shen B."/>
        </authorList>
    </citation>
    <scope>NUCLEOTIDE SEQUENCE [LARGE SCALE GENOMIC DNA]</scope>
    <source>
        <strain evidence="1 2">NPDC015755</strain>
    </source>
</reference>
<evidence type="ECO:0000313" key="2">
    <source>
        <dbReference type="Proteomes" id="UP001603013"/>
    </source>
</evidence>
<name>A0ABW6YJV2_9ACTN</name>
<dbReference type="EMBL" id="JBIBSM010000019">
    <property type="protein sequence ID" value="MFF8280137.1"/>
    <property type="molecule type" value="Genomic_DNA"/>
</dbReference>
<accession>A0ABW6YJV2</accession>
<comment type="caution">
    <text evidence="1">The sequence shown here is derived from an EMBL/GenBank/DDBJ whole genome shotgun (WGS) entry which is preliminary data.</text>
</comment>
<proteinExistence type="predicted"/>
<sequence length="71" mass="7749">MAFVVLFGVLGGLALLLIVTLLRRNGKQTETAEGLRIEEQARMHAGQDRASFNVVAMHTAPPTASDAHHRR</sequence>
<organism evidence="1 2">
    <name type="scientific">Streptomyces lateritius</name>
    <dbReference type="NCBI Taxonomy" id="67313"/>
    <lineage>
        <taxon>Bacteria</taxon>
        <taxon>Bacillati</taxon>
        <taxon>Actinomycetota</taxon>
        <taxon>Actinomycetes</taxon>
        <taxon>Kitasatosporales</taxon>
        <taxon>Streptomycetaceae</taxon>
        <taxon>Streptomyces</taxon>
    </lineage>
</organism>
<dbReference type="Proteomes" id="UP001603013">
    <property type="component" value="Unassembled WGS sequence"/>
</dbReference>